<dbReference type="EMBL" id="CADCVP010000320">
    <property type="protein sequence ID" value="CAA9518709.1"/>
    <property type="molecule type" value="Genomic_DNA"/>
</dbReference>
<dbReference type="AlphaFoldDB" id="A0A6J4TC51"/>
<reference evidence="1" key="1">
    <citation type="submission" date="2020-02" db="EMBL/GenBank/DDBJ databases">
        <authorList>
            <person name="Meier V. D."/>
        </authorList>
    </citation>
    <scope>NUCLEOTIDE SEQUENCE</scope>
    <source>
        <strain evidence="1">AVDCRST_MAG69</strain>
    </source>
</reference>
<sequence length="37" mass="3876">MKTMTVEDPPRAAVPGAALRRLVTGLASVEGVPAWAR</sequence>
<accession>A0A6J4TC51</accession>
<protein>
    <submittedName>
        <fullName evidence="1">Uncharacterized protein</fullName>
    </submittedName>
</protein>
<organism evidence="1">
    <name type="scientific">uncultured Solirubrobacteraceae bacterium</name>
    <dbReference type="NCBI Taxonomy" id="1162706"/>
    <lineage>
        <taxon>Bacteria</taxon>
        <taxon>Bacillati</taxon>
        <taxon>Actinomycetota</taxon>
        <taxon>Thermoleophilia</taxon>
        <taxon>Solirubrobacterales</taxon>
        <taxon>Solirubrobacteraceae</taxon>
        <taxon>environmental samples</taxon>
    </lineage>
</organism>
<proteinExistence type="predicted"/>
<gene>
    <name evidence="1" type="ORF">AVDCRST_MAG69-2927</name>
</gene>
<name>A0A6J4TC51_9ACTN</name>
<evidence type="ECO:0000313" key="1">
    <source>
        <dbReference type="EMBL" id="CAA9518709.1"/>
    </source>
</evidence>